<gene>
    <name evidence="1" type="ORF">T459_28189</name>
</gene>
<organism evidence="1 2">
    <name type="scientific">Capsicum annuum</name>
    <name type="common">Capsicum pepper</name>
    <dbReference type="NCBI Taxonomy" id="4072"/>
    <lineage>
        <taxon>Eukaryota</taxon>
        <taxon>Viridiplantae</taxon>
        <taxon>Streptophyta</taxon>
        <taxon>Embryophyta</taxon>
        <taxon>Tracheophyta</taxon>
        <taxon>Spermatophyta</taxon>
        <taxon>Magnoliopsida</taxon>
        <taxon>eudicotyledons</taxon>
        <taxon>Gunneridae</taxon>
        <taxon>Pentapetalae</taxon>
        <taxon>asterids</taxon>
        <taxon>lamiids</taxon>
        <taxon>Solanales</taxon>
        <taxon>Solanaceae</taxon>
        <taxon>Solanoideae</taxon>
        <taxon>Capsiceae</taxon>
        <taxon>Capsicum</taxon>
    </lineage>
</organism>
<dbReference type="AlphaFoldDB" id="A0A2G2YG32"/>
<comment type="caution">
    <text evidence="1">The sequence shown here is derived from an EMBL/GenBank/DDBJ whole genome shotgun (WGS) entry which is preliminary data.</text>
</comment>
<reference evidence="1 2" key="1">
    <citation type="journal article" date="2014" name="Nat. Genet.">
        <title>Genome sequence of the hot pepper provides insights into the evolution of pungency in Capsicum species.</title>
        <authorList>
            <person name="Kim S."/>
            <person name="Park M."/>
            <person name="Yeom S.I."/>
            <person name="Kim Y.M."/>
            <person name="Lee J.M."/>
            <person name="Lee H.A."/>
            <person name="Seo E."/>
            <person name="Choi J."/>
            <person name="Cheong K."/>
            <person name="Kim K.T."/>
            <person name="Jung K."/>
            <person name="Lee G.W."/>
            <person name="Oh S.K."/>
            <person name="Bae C."/>
            <person name="Kim S.B."/>
            <person name="Lee H.Y."/>
            <person name="Kim S.Y."/>
            <person name="Kim M.S."/>
            <person name="Kang B.C."/>
            <person name="Jo Y.D."/>
            <person name="Yang H.B."/>
            <person name="Jeong H.J."/>
            <person name="Kang W.H."/>
            <person name="Kwon J.K."/>
            <person name="Shin C."/>
            <person name="Lim J.Y."/>
            <person name="Park J.H."/>
            <person name="Huh J.H."/>
            <person name="Kim J.S."/>
            <person name="Kim B.D."/>
            <person name="Cohen O."/>
            <person name="Paran I."/>
            <person name="Suh M.C."/>
            <person name="Lee S.B."/>
            <person name="Kim Y.K."/>
            <person name="Shin Y."/>
            <person name="Noh S.J."/>
            <person name="Park J."/>
            <person name="Seo Y.S."/>
            <person name="Kwon S.Y."/>
            <person name="Kim H.A."/>
            <person name="Park J.M."/>
            <person name="Kim H.J."/>
            <person name="Choi S.B."/>
            <person name="Bosland P.W."/>
            <person name="Reeves G."/>
            <person name="Jo S.H."/>
            <person name="Lee B.W."/>
            <person name="Cho H.T."/>
            <person name="Choi H.S."/>
            <person name="Lee M.S."/>
            <person name="Yu Y."/>
            <person name="Do Choi Y."/>
            <person name="Park B.S."/>
            <person name="van Deynze A."/>
            <person name="Ashrafi H."/>
            <person name="Hill T."/>
            <person name="Kim W.T."/>
            <person name="Pai H.S."/>
            <person name="Ahn H.K."/>
            <person name="Yeam I."/>
            <person name="Giovannoni J.J."/>
            <person name="Rose J.K."/>
            <person name="Sorensen I."/>
            <person name="Lee S.J."/>
            <person name="Kim R.W."/>
            <person name="Choi I.Y."/>
            <person name="Choi B.S."/>
            <person name="Lim J.S."/>
            <person name="Lee Y.H."/>
            <person name="Choi D."/>
        </authorList>
    </citation>
    <scope>NUCLEOTIDE SEQUENCE [LARGE SCALE GENOMIC DNA]</scope>
    <source>
        <strain evidence="2">cv. CM334</strain>
    </source>
</reference>
<evidence type="ECO:0000313" key="2">
    <source>
        <dbReference type="Proteomes" id="UP000222542"/>
    </source>
</evidence>
<dbReference type="OMA" id="QWIFTYL"/>
<proteinExistence type="predicted"/>
<dbReference type="Gramene" id="PHT68702">
    <property type="protein sequence ID" value="PHT68702"/>
    <property type="gene ID" value="T459_28189"/>
</dbReference>
<dbReference type="Proteomes" id="UP000222542">
    <property type="component" value="Unassembled WGS sequence"/>
</dbReference>
<accession>A0A2G2YG32</accession>
<evidence type="ECO:0000313" key="1">
    <source>
        <dbReference type="EMBL" id="PHT68702.1"/>
    </source>
</evidence>
<reference evidence="1 2" key="2">
    <citation type="journal article" date="2017" name="Genome Biol.">
        <title>New reference genome sequences of hot pepper reveal the massive evolution of plant disease-resistance genes by retroduplication.</title>
        <authorList>
            <person name="Kim S."/>
            <person name="Park J."/>
            <person name="Yeom S.I."/>
            <person name="Kim Y.M."/>
            <person name="Seo E."/>
            <person name="Kim K.T."/>
            <person name="Kim M.S."/>
            <person name="Lee J.M."/>
            <person name="Cheong K."/>
            <person name="Shin H.S."/>
            <person name="Kim S.B."/>
            <person name="Han K."/>
            <person name="Lee J."/>
            <person name="Park M."/>
            <person name="Lee H.A."/>
            <person name="Lee H.Y."/>
            <person name="Lee Y."/>
            <person name="Oh S."/>
            <person name="Lee J.H."/>
            <person name="Choi E."/>
            <person name="Choi E."/>
            <person name="Lee S.E."/>
            <person name="Jeon J."/>
            <person name="Kim H."/>
            <person name="Choi G."/>
            <person name="Song H."/>
            <person name="Lee J."/>
            <person name="Lee S.C."/>
            <person name="Kwon J.K."/>
            <person name="Lee H.Y."/>
            <person name="Koo N."/>
            <person name="Hong Y."/>
            <person name="Kim R.W."/>
            <person name="Kang W.H."/>
            <person name="Huh J.H."/>
            <person name="Kang B.C."/>
            <person name="Yang T.J."/>
            <person name="Lee Y.H."/>
            <person name="Bennetzen J.L."/>
            <person name="Choi D."/>
        </authorList>
    </citation>
    <scope>NUCLEOTIDE SEQUENCE [LARGE SCALE GENOMIC DNA]</scope>
    <source>
        <strain evidence="2">cv. CM334</strain>
    </source>
</reference>
<protein>
    <submittedName>
        <fullName evidence="1">Uncharacterized protein</fullName>
    </submittedName>
</protein>
<sequence>MSNPSKEDWKTVQWIFTYLHGSVDVCLQFGRNRDGVIGYVDSDIAGDLDKRRFLIAYVFTIDGCAIS</sequence>
<keyword evidence="2" id="KW-1185">Reference proteome</keyword>
<name>A0A2G2YG32_CAPAN</name>
<dbReference type="EMBL" id="AYRZ02000011">
    <property type="protein sequence ID" value="PHT68702.1"/>
    <property type="molecule type" value="Genomic_DNA"/>
</dbReference>